<keyword evidence="9" id="KW-1185">Reference proteome</keyword>
<keyword evidence="2" id="KW-0808">Transferase</keyword>
<dbReference type="STRING" id="1198029.A0A1U7LMZ4"/>
<evidence type="ECO:0000256" key="2">
    <source>
        <dbReference type="ARBA" id="ARBA00022679"/>
    </source>
</evidence>
<dbReference type="EMBL" id="LXFE01001036">
    <property type="protein sequence ID" value="OLL24009.1"/>
    <property type="molecule type" value="Genomic_DNA"/>
</dbReference>
<dbReference type="OrthoDB" id="413582at2759"/>
<dbReference type="InterPro" id="IPR000719">
    <property type="entry name" value="Prot_kinase_dom"/>
</dbReference>
<dbReference type="GO" id="GO:0004674">
    <property type="term" value="F:protein serine/threonine kinase activity"/>
    <property type="evidence" value="ECO:0007669"/>
    <property type="project" value="UniProtKB-KW"/>
</dbReference>
<dbReference type="Proteomes" id="UP000186594">
    <property type="component" value="Unassembled WGS sequence"/>
</dbReference>
<keyword evidence="1" id="KW-0723">Serine/threonine-protein kinase</keyword>
<dbReference type="OMA" id="IHEREIY"/>
<organism evidence="8 9">
    <name type="scientific">Neolecta irregularis (strain DAH-3)</name>
    <dbReference type="NCBI Taxonomy" id="1198029"/>
    <lineage>
        <taxon>Eukaryota</taxon>
        <taxon>Fungi</taxon>
        <taxon>Dikarya</taxon>
        <taxon>Ascomycota</taxon>
        <taxon>Taphrinomycotina</taxon>
        <taxon>Neolectales</taxon>
        <taxon>Neolectaceae</taxon>
        <taxon>Neolecta</taxon>
    </lineage>
</organism>
<evidence type="ECO:0000256" key="5">
    <source>
        <dbReference type="ARBA" id="ARBA00022840"/>
    </source>
</evidence>
<proteinExistence type="predicted"/>
<dbReference type="AlphaFoldDB" id="A0A1U7LMZ4"/>
<dbReference type="SUPFAM" id="SSF56112">
    <property type="entry name" value="Protein kinase-like (PK-like)"/>
    <property type="match status" value="1"/>
</dbReference>
<evidence type="ECO:0000313" key="8">
    <source>
        <dbReference type="EMBL" id="OLL24009.1"/>
    </source>
</evidence>
<keyword evidence="4 8" id="KW-0418">Kinase</keyword>
<reference evidence="8 9" key="1">
    <citation type="submission" date="2016-04" db="EMBL/GenBank/DDBJ databases">
        <title>Evolutionary innovation and constraint leading to complex multicellularity in the Ascomycota.</title>
        <authorList>
            <person name="Cisse O."/>
            <person name="Nguyen A."/>
            <person name="Hewitt D.A."/>
            <person name="Jedd G."/>
            <person name="Stajich J.E."/>
        </authorList>
    </citation>
    <scope>NUCLEOTIDE SEQUENCE [LARGE SCALE GENOMIC DNA]</scope>
    <source>
        <strain evidence="8 9">DAH-3</strain>
    </source>
</reference>
<dbReference type="GO" id="GO:0005524">
    <property type="term" value="F:ATP binding"/>
    <property type="evidence" value="ECO:0007669"/>
    <property type="project" value="UniProtKB-KW"/>
</dbReference>
<feature type="compositionally biased region" description="Basic and acidic residues" evidence="6">
    <location>
        <begin position="491"/>
        <end position="503"/>
    </location>
</feature>
<evidence type="ECO:0000256" key="6">
    <source>
        <dbReference type="SAM" id="MobiDB-lite"/>
    </source>
</evidence>
<dbReference type="InterPro" id="IPR050494">
    <property type="entry name" value="Ser_Thr_dual-spec_kinase"/>
</dbReference>
<evidence type="ECO:0000313" key="9">
    <source>
        <dbReference type="Proteomes" id="UP000186594"/>
    </source>
</evidence>
<dbReference type="InterPro" id="IPR011009">
    <property type="entry name" value="Kinase-like_dom_sf"/>
</dbReference>
<protein>
    <submittedName>
        <fullName evidence="8">Homeodomain-interacting protein kinase 1</fullName>
    </submittedName>
</protein>
<sequence>MNPSEIYPEDSLKCTTRLTLGLFPLYESIRENQIDQTHHNEAPALPLSNSSRKRKRKARSISTGSHTTKRPKIPVESNRSSLPTPPIDTIAIPLIASRYRRIAEAGQGAFSVTILAQDTFLPERPIVAIKKMKDGFNAIGQREYNALRQLHNLHIPRYAIIPIVRPISSFHENGSFHLVLERLDPTPLVLPRCPHKVFDENGKCRARHSNVACPVRHKALRLIATQILDAVAFLHDFTGNMHADIKPENVMFTERDELEPYQLRLIDLSNVIPIHEREIYFDDFELQSAQYRAPEVMVGLPFNEKIDIFSIGLILLELLISDELNHSTLVGSHCASRSAFVETICSLIGPFPEFYQEGKFWRVEYAHLKSTYSLKSCLDDSQDISLNEFIHQLLKLDPSRRFSAMEALEHDWIVGGSGYRSIVGIKSWSERHSKTNIATEHFGSESPLLDKTVPCKPQHVQQSSCNDSSLSCAVEEIQIPFGRTRNTNGTDKVDEQNENDRQDLGCSTPISCQHSPLEPLLAEGDNDEVIFV</sequence>
<evidence type="ECO:0000259" key="7">
    <source>
        <dbReference type="PROSITE" id="PS50011"/>
    </source>
</evidence>
<evidence type="ECO:0000256" key="3">
    <source>
        <dbReference type="ARBA" id="ARBA00022741"/>
    </source>
</evidence>
<dbReference type="SMART" id="SM00220">
    <property type="entry name" value="S_TKc"/>
    <property type="match status" value="1"/>
</dbReference>
<keyword evidence="8" id="KW-0371">Homeobox</keyword>
<keyword evidence="3" id="KW-0547">Nucleotide-binding</keyword>
<evidence type="ECO:0000256" key="4">
    <source>
        <dbReference type="ARBA" id="ARBA00022777"/>
    </source>
</evidence>
<dbReference type="Gene3D" id="1.10.510.10">
    <property type="entry name" value="Transferase(Phosphotransferase) domain 1"/>
    <property type="match status" value="1"/>
</dbReference>
<dbReference type="Gene3D" id="3.30.200.20">
    <property type="entry name" value="Phosphorylase Kinase, domain 1"/>
    <property type="match status" value="1"/>
</dbReference>
<feature type="region of interest" description="Disordered" evidence="6">
    <location>
        <begin position="483"/>
        <end position="503"/>
    </location>
</feature>
<dbReference type="Pfam" id="PF00069">
    <property type="entry name" value="Pkinase"/>
    <property type="match status" value="1"/>
</dbReference>
<dbReference type="PANTHER" id="PTHR24058">
    <property type="entry name" value="DUAL SPECIFICITY PROTEIN KINASE"/>
    <property type="match status" value="1"/>
</dbReference>
<dbReference type="PROSITE" id="PS50011">
    <property type="entry name" value="PROTEIN_KINASE_DOM"/>
    <property type="match status" value="1"/>
</dbReference>
<gene>
    <name evidence="8" type="ORF">NEOLI_001190</name>
</gene>
<name>A0A1U7LMZ4_NEOID</name>
<keyword evidence="8" id="KW-0238">DNA-binding</keyword>
<keyword evidence="5" id="KW-0067">ATP-binding</keyword>
<dbReference type="GO" id="GO:0003677">
    <property type="term" value="F:DNA binding"/>
    <property type="evidence" value="ECO:0007669"/>
    <property type="project" value="UniProtKB-KW"/>
</dbReference>
<feature type="domain" description="Protein kinase" evidence="7">
    <location>
        <begin position="99"/>
        <end position="413"/>
    </location>
</feature>
<comment type="caution">
    <text evidence="8">The sequence shown here is derived from an EMBL/GenBank/DDBJ whole genome shotgun (WGS) entry which is preliminary data.</text>
</comment>
<evidence type="ECO:0000256" key="1">
    <source>
        <dbReference type="ARBA" id="ARBA00022527"/>
    </source>
</evidence>
<feature type="region of interest" description="Disordered" evidence="6">
    <location>
        <begin position="35"/>
        <end position="82"/>
    </location>
</feature>
<accession>A0A1U7LMZ4</accession>